<feature type="domain" description="MyTH4" evidence="2">
    <location>
        <begin position="11"/>
        <end position="90"/>
    </location>
</feature>
<keyword evidence="1" id="KW-0677">Repeat</keyword>
<comment type="caution">
    <text evidence="3">The sequence shown here is derived from an EMBL/GenBank/DDBJ whole genome shotgun (WGS) entry which is preliminary data.</text>
</comment>
<proteinExistence type="predicted"/>
<sequence length="90" mass="10118">SELWTHPTLCFTKEGLSSPLTTLPSQALQTEAIKLFKTCQLFINVTIDTPAIDYHVTLAQCALQLQNEIYCQLIKQTRKRQPHGPPGPLQ</sequence>
<keyword evidence="4" id="KW-1185">Reference proteome</keyword>
<dbReference type="PANTHER" id="PTHR22903">
    <property type="entry name" value="PLEKHH PROTEIN"/>
    <property type="match status" value="1"/>
</dbReference>
<protein>
    <recommendedName>
        <fullName evidence="2">MyTH4 domain-containing protein</fullName>
    </recommendedName>
</protein>
<dbReference type="PROSITE" id="PS51016">
    <property type="entry name" value="MYTH4"/>
    <property type="match status" value="1"/>
</dbReference>
<dbReference type="Proteomes" id="UP001529510">
    <property type="component" value="Unassembled WGS sequence"/>
</dbReference>
<evidence type="ECO:0000259" key="2">
    <source>
        <dbReference type="PROSITE" id="PS51016"/>
    </source>
</evidence>
<dbReference type="InterPro" id="IPR000857">
    <property type="entry name" value="MyTH4_dom"/>
</dbReference>
<name>A0ABD0PVP8_CIRMR</name>
<dbReference type="EMBL" id="JAMKFB020000013">
    <property type="protein sequence ID" value="KAL0177486.1"/>
    <property type="molecule type" value="Genomic_DNA"/>
</dbReference>
<accession>A0ABD0PVP8</accession>
<evidence type="ECO:0000256" key="1">
    <source>
        <dbReference type="ARBA" id="ARBA00022737"/>
    </source>
</evidence>
<evidence type="ECO:0000313" key="3">
    <source>
        <dbReference type="EMBL" id="KAL0177486.1"/>
    </source>
</evidence>
<feature type="non-terminal residue" evidence="3">
    <location>
        <position position="1"/>
    </location>
</feature>
<gene>
    <name evidence="3" type="ORF">M9458_026380</name>
</gene>
<dbReference type="SMART" id="SM00139">
    <property type="entry name" value="MyTH4"/>
    <property type="match status" value="1"/>
</dbReference>
<feature type="non-terminal residue" evidence="3">
    <location>
        <position position="90"/>
    </location>
</feature>
<dbReference type="InterPro" id="IPR038185">
    <property type="entry name" value="MyTH4_dom_sf"/>
</dbReference>
<organism evidence="3 4">
    <name type="scientific">Cirrhinus mrigala</name>
    <name type="common">Mrigala</name>
    <dbReference type="NCBI Taxonomy" id="683832"/>
    <lineage>
        <taxon>Eukaryota</taxon>
        <taxon>Metazoa</taxon>
        <taxon>Chordata</taxon>
        <taxon>Craniata</taxon>
        <taxon>Vertebrata</taxon>
        <taxon>Euteleostomi</taxon>
        <taxon>Actinopterygii</taxon>
        <taxon>Neopterygii</taxon>
        <taxon>Teleostei</taxon>
        <taxon>Ostariophysi</taxon>
        <taxon>Cypriniformes</taxon>
        <taxon>Cyprinidae</taxon>
        <taxon>Labeoninae</taxon>
        <taxon>Labeonini</taxon>
        <taxon>Cirrhinus</taxon>
    </lineage>
</organism>
<reference evidence="3 4" key="1">
    <citation type="submission" date="2024-05" db="EMBL/GenBank/DDBJ databases">
        <title>Genome sequencing and assembly of Indian major carp, Cirrhinus mrigala (Hamilton, 1822).</title>
        <authorList>
            <person name="Mohindra V."/>
            <person name="Chowdhury L.M."/>
            <person name="Lal K."/>
            <person name="Jena J.K."/>
        </authorList>
    </citation>
    <scope>NUCLEOTIDE SEQUENCE [LARGE SCALE GENOMIC DNA]</scope>
    <source>
        <strain evidence="3">CM1030</strain>
        <tissue evidence="3">Blood</tissue>
    </source>
</reference>
<dbReference type="PANTHER" id="PTHR22903:SF3">
    <property type="entry name" value="PLECKSTRIN HOMOLOGY DOMAIN-CONTAINING FAMILY H MEMBER 2"/>
    <property type="match status" value="1"/>
</dbReference>
<evidence type="ECO:0000313" key="4">
    <source>
        <dbReference type="Proteomes" id="UP001529510"/>
    </source>
</evidence>
<dbReference type="AlphaFoldDB" id="A0ABD0PVP8"/>
<dbReference type="Gene3D" id="1.25.40.530">
    <property type="entry name" value="MyTH4 domain"/>
    <property type="match status" value="1"/>
</dbReference>